<feature type="coiled-coil region" evidence="9">
    <location>
        <begin position="116"/>
        <end position="150"/>
    </location>
</feature>
<gene>
    <name evidence="13" type="ORF">PENTCL1PPCAC_10434</name>
</gene>
<evidence type="ECO:0000313" key="13">
    <source>
        <dbReference type="EMBL" id="GMS88259.1"/>
    </source>
</evidence>
<evidence type="ECO:0000256" key="6">
    <source>
        <dbReference type="ARBA" id="ARBA00022989"/>
    </source>
</evidence>
<proteinExistence type="inferred from homology"/>
<feature type="non-terminal residue" evidence="13">
    <location>
        <position position="1"/>
    </location>
</feature>
<keyword evidence="3" id="KW-0808">Transferase</keyword>
<protein>
    <submittedName>
        <fullName evidence="13">Uncharacterized protein</fullName>
    </submittedName>
</protein>
<keyword evidence="6 10" id="KW-1133">Transmembrane helix</keyword>
<comment type="caution">
    <text evidence="13">The sequence shown here is derived from an EMBL/GenBank/DDBJ whole genome shotgun (WGS) entry which is preliminary data.</text>
</comment>
<evidence type="ECO:0000256" key="3">
    <source>
        <dbReference type="ARBA" id="ARBA00022679"/>
    </source>
</evidence>
<dbReference type="EMBL" id="BTSX01000003">
    <property type="protein sequence ID" value="GMS88259.1"/>
    <property type="molecule type" value="Genomic_DNA"/>
</dbReference>
<comment type="subcellular location">
    <subcellularLocation>
        <location evidence="1">Endoplasmic reticulum membrane</location>
        <topology evidence="1">Single-pass type II membrane protein</topology>
    </subcellularLocation>
</comment>
<feature type="domain" description="Exostosin GT47" evidence="11">
    <location>
        <begin position="209"/>
        <end position="436"/>
    </location>
</feature>
<keyword evidence="4 10" id="KW-0812">Transmembrane</keyword>
<feature type="transmembrane region" description="Helical" evidence="10">
    <location>
        <begin position="36"/>
        <end position="54"/>
    </location>
</feature>
<evidence type="ECO:0000256" key="4">
    <source>
        <dbReference type="ARBA" id="ARBA00022692"/>
    </source>
</evidence>
<dbReference type="InterPro" id="IPR004263">
    <property type="entry name" value="Exostosin"/>
</dbReference>
<reference evidence="13" key="1">
    <citation type="submission" date="2023-10" db="EMBL/GenBank/DDBJ databases">
        <title>Genome assembly of Pristionchus species.</title>
        <authorList>
            <person name="Yoshida K."/>
            <person name="Sommer R.J."/>
        </authorList>
    </citation>
    <scope>NUCLEOTIDE SEQUENCE</scope>
    <source>
        <strain evidence="13">RS0144</strain>
    </source>
</reference>
<keyword evidence="8" id="KW-1015">Disulfide bond</keyword>
<dbReference type="Proteomes" id="UP001432027">
    <property type="component" value="Unassembled WGS sequence"/>
</dbReference>
<dbReference type="InterPro" id="IPR040911">
    <property type="entry name" value="Exostosin_GT47"/>
</dbReference>
<dbReference type="GO" id="GO:0016757">
    <property type="term" value="F:glycosyltransferase activity"/>
    <property type="evidence" value="ECO:0007669"/>
    <property type="project" value="InterPro"/>
</dbReference>
<dbReference type="PANTHER" id="PTHR48261">
    <property type="entry name" value="ACETYLGLUCOSAMINYLTRANSFERASE"/>
    <property type="match status" value="1"/>
</dbReference>
<feature type="domain" description="Glycosyl transferase 64" evidence="12">
    <location>
        <begin position="598"/>
        <end position="836"/>
    </location>
</feature>
<dbReference type="AlphaFoldDB" id="A0AAV5T3X0"/>
<keyword evidence="14" id="KW-1185">Reference proteome</keyword>
<evidence type="ECO:0000259" key="11">
    <source>
        <dbReference type="Pfam" id="PF03016"/>
    </source>
</evidence>
<evidence type="ECO:0000256" key="10">
    <source>
        <dbReference type="SAM" id="Phobius"/>
    </source>
</evidence>
<evidence type="ECO:0000313" key="14">
    <source>
        <dbReference type="Proteomes" id="UP001432027"/>
    </source>
</evidence>
<dbReference type="InterPro" id="IPR029044">
    <property type="entry name" value="Nucleotide-diphossugar_trans"/>
</dbReference>
<evidence type="ECO:0000256" key="5">
    <source>
        <dbReference type="ARBA" id="ARBA00022824"/>
    </source>
</evidence>
<evidence type="ECO:0000256" key="2">
    <source>
        <dbReference type="ARBA" id="ARBA00010271"/>
    </source>
</evidence>
<evidence type="ECO:0000259" key="12">
    <source>
        <dbReference type="Pfam" id="PF09258"/>
    </source>
</evidence>
<dbReference type="PANTHER" id="PTHR48261:SF2">
    <property type="entry name" value="ACETYLGLUCOSAMINYLTRANSFERASE"/>
    <property type="match status" value="1"/>
</dbReference>
<dbReference type="GO" id="GO:0005789">
    <property type="term" value="C:endoplasmic reticulum membrane"/>
    <property type="evidence" value="ECO:0007669"/>
    <property type="project" value="UniProtKB-SubCell"/>
</dbReference>
<dbReference type="SUPFAM" id="SSF53448">
    <property type="entry name" value="Nucleotide-diphospho-sugar transferases"/>
    <property type="match status" value="1"/>
</dbReference>
<evidence type="ECO:0000256" key="8">
    <source>
        <dbReference type="ARBA" id="ARBA00023157"/>
    </source>
</evidence>
<keyword evidence="5" id="KW-0256">Endoplasmic reticulum</keyword>
<dbReference type="Pfam" id="PF09258">
    <property type="entry name" value="Glyco_transf_64"/>
    <property type="match status" value="1"/>
</dbReference>
<dbReference type="Gene3D" id="3.90.550.10">
    <property type="entry name" value="Spore Coat Polysaccharide Biosynthesis Protein SpsA, Chain A"/>
    <property type="match status" value="1"/>
</dbReference>
<dbReference type="GO" id="GO:0015012">
    <property type="term" value="P:heparan sulfate proteoglycan biosynthetic process"/>
    <property type="evidence" value="ECO:0007669"/>
    <property type="project" value="UniProtKB-ARBA"/>
</dbReference>
<sequence>VRRRANDGMVTALNCLQMLPRWASNLHEPITVSKKALFLTLIGAVSLWILLTVIRGHDRTAAGYRSYLSNYDDYDDQGCPAVPLPERIADLRRILLSVRSEVVDSSARLDAIIKQYEEISHQIPEKQNQLAQVQAEIDNAKSLLRDLNDRRNVRVSLPSRPLLPLNTLIHSRKEQSGSIEDSIDYNRCSLTSPLRVFLYPTARGNALYDAIRESSYYEPDPSSACLFAVVLTEEQSNSSLRDLPYWAERGANHVVLNTRNAPITVEETTHAQIVQTEFIPGLFRRSFDLLLPLTSSSLRRKSADDWQRLPQLLPYSRKYLLTLVVRDRWSTYDRDMQNIDRSMRESEDEMNLVECGEKEGDCEEKMKVSLPLSHFVVFTSSSHLIFDVIFALREGTIPVVMRMDAHLPLEDDIDWSRALLRLPLSRLPELHYTLRNVPMADAIEMRRRGRRLLEEYMDSAEALWSSLAASLSSRLSLPPHGVSPSLASPIFNHSFVAPIQTPVNQPVYADDEYLGPLEAPFESPSFLHNVTAMGMYGYDRWNEHFSLGGTPEFLIGAAEMPNGAEFMEDTAAGFRPIEPGSGKEFSLALGGNRQREQFTVMMLTYNRDAVLTASLERLHKCPYLNKVIVVWNNMEREPQGAWPKLHVPVEFIRADRNSLNNRFIPWDRIQTEAVLSLDDDIDLKQHEIVFAFRVWRENRRKLVGFPARQHSRFGSDLFYNSNHTCQLSMILTGAAFIHKSYFYSYTHNMPAAIREHVDKVTNCEDIAMNFLIAHLIREPPLKTTSKWTLRCPTCTESLWSDGDHFNERHECIRLFTRVYGYNPLKYSQYRADSILFKTRIPTDMQKCFRYV</sequence>
<evidence type="ECO:0000256" key="7">
    <source>
        <dbReference type="ARBA" id="ARBA00023136"/>
    </source>
</evidence>
<evidence type="ECO:0000256" key="9">
    <source>
        <dbReference type="SAM" id="Coils"/>
    </source>
</evidence>
<dbReference type="InterPro" id="IPR015338">
    <property type="entry name" value="GT64_dom"/>
</dbReference>
<keyword evidence="9" id="KW-0175">Coiled coil</keyword>
<keyword evidence="7 10" id="KW-0472">Membrane</keyword>
<dbReference type="Pfam" id="PF03016">
    <property type="entry name" value="Exostosin_GT47"/>
    <property type="match status" value="1"/>
</dbReference>
<accession>A0AAV5T3X0</accession>
<evidence type="ECO:0000256" key="1">
    <source>
        <dbReference type="ARBA" id="ARBA00004648"/>
    </source>
</evidence>
<comment type="similarity">
    <text evidence="2">Belongs to the glycosyltransferase 47 family.</text>
</comment>
<name>A0AAV5T3X0_9BILA</name>
<organism evidence="13 14">
    <name type="scientific">Pristionchus entomophagus</name>
    <dbReference type="NCBI Taxonomy" id="358040"/>
    <lineage>
        <taxon>Eukaryota</taxon>
        <taxon>Metazoa</taxon>
        <taxon>Ecdysozoa</taxon>
        <taxon>Nematoda</taxon>
        <taxon>Chromadorea</taxon>
        <taxon>Rhabditida</taxon>
        <taxon>Rhabditina</taxon>
        <taxon>Diplogasteromorpha</taxon>
        <taxon>Diplogasteroidea</taxon>
        <taxon>Neodiplogasteridae</taxon>
        <taxon>Pristionchus</taxon>
    </lineage>
</organism>